<dbReference type="Proteomes" id="UP001589575">
    <property type="component" value="Unassembled WGS sequence"/>
</dbReference>
<protein>
    <submittedName>
        <fullName evidence="1">Uncharacterized protein</fullName>
    </submittedName>
</protein>
<dbReference type="EMBL" id="JBHMFI010000001">
    <property type="protein sequence ID" value="MFB9071503.1"/>
    <property type="molecule type" value="Genomic_DNA"/>
</dbReference>
<name>A0ABV5FZ39_9MICC</name>
<keyword evidence="2" id="KW-1185">Reference proteome</keyword>
<gene>
    <name evidence="1" type="ORF">ACFFX0_09930</name>
</gene>
<accession>A0ABV5FZ39</accession>
<comment type="caution">
    <text evidence="1">The sequence shown here is derived from an EMBL/GenBank/DDBJ whole genome shotgun (WGS) entry which is preliminary data.</text>
</comment>
<evidence type="ECO:0000313" key="1">
    <source>
        <dbReference type="EMBL" id="MFB9071503.1"/>
    </source>
</evidence>
<organism evidence="1 2">
    <name type="scientific">Citricoccus parietis</name>
    <dbReference type="NCBI Taxonomy" id="592307"/>
    <lineage>
        <taxon>Bacteria</taxon>
        <taxon>Bacillati</taxon>
        <taxon>Actinomycetota</taxon>
        <taxon>Actinomycetes</taxon>
        <taxon>Micrococcales</taxon>
        <taxon>Micrococcaceae</taxon>
        <taxon>Citricoccus</taxon>
    </lineage>
</organism>
<proteinExistence type="predicted"/>
<sequence length="55" mass="5824">MVIPGMNPAMPTKRKTTPKASAAIWTGLRLEEVCAVVELPAGDRSGVVLMICPSE</sequence>
<reference evidence="1 2" key="1">
    <citation type="submission" date="2024-09" db="EMBL/GenBank/DDBJ databases">
        <authorList>
            <person name="Sun Q."/>
            <person name="Mori K."/>
        </authorList>
    </citation>
    <scope>NUCLEOTIDE SEQUENCE [LARGE SCALE GENOMIC DNA]</scope>
    <source>
        <strain evidence="1 2">CCM 7609</strain>
    </source>
</reference>
<evidence type="ECO:0000313" key="2">
    <source>
        <dbReference type="Proteomes" id="UP001589575"/>
    </source>
</evidence>